<sequence length="50" mass="5402">MGVKVIEEIDLTDPYGVRFIPINSFDLIRWVPCGIVATGGENALEIILGG</sequence>
<organism evidence="1">
    <name type="scientific">marine sediment metagenome</name>
    <dbReference type="NCBI Taxonomy" id="412755"/>
    <lineage>
        <taxon>unclassified sequences</taxon>
        <taxon>metagenomes</taxon>
        <taxon>ecological metagenomes</taxon>
    </lineage>
</organism>
<feature type="non-terminal residue" evidence="1">
    <location>
        <position position="50"/>
    </location>
</feature>
<accession>X1AA75</accession>
<reference evidence="1" key="1">
    <citation type="journal article" date="2014" name="Front. Microbiol.">
        <title>High frequency of phylogenetically diverse reductive dehalogenase-homologous genes in deep subseafloor sedimentary metagenomes.</title>
        <authorList>
            <person name="Kawai M."/>
            <person name="Futagami T."/>
            <person name="Toyoda A."/>
            <person name="Takaki Y."/>
            <person name="Nishi S."/>
            <person name="Hori S."/>
            <person name="Arai W."/>
            <person name="Tsubouchi T."/>
            <person name="Morono Y."/>
            <person name="Uchiyama I."/>
            <person name="Ito T."/>
            <person name="Fujiyama A."/>
            <person name="Inagaki F."/>
            <person name="Takami H."/>
        </authorList>
    </citation>
    <scope>NUCLEOTIDE SEQUENCE</scope>
    <source>
        <strain evidence="1">Expedition CK06-06</strain>
    </source>
</reference>
<gene>
    <name evidence="1" type="ORF">S01H4_35429</name>
</gene>
<protein>
    <submittedName>
        <fullName evidence="1">Uncharacterized protein</fullName>
    </submittedName>
</protein>
<dbReference type="EMBL" id="BART01018839">
    <property type="protein sequence ID" value="GAG78654.1"/>
    <property type="molecule type" value="Genomic_DNA"/>
</dbReference>
<evidence type="ECO:0000313" key="1">
    <source>
        <dbReference type="EMBL" id="GAG78654.1"/>
    </source>
</evidence>
<name>X1AA75_9ZZZZ</name>
<comment type="caution">
    <text evidence="1">The sequence shown here is derived from an EMBL/GenBank/DDBJ whole genome shotgun (WGS) entry which is preliminary data.</text>
</comment>
<proteinExistence type="predicted"/>
<dbReference type="AlphaFoldDB" id="X1AA75"/>